<accession>A0A0R2M332</accession>
<proteinExistence type="predicted"/>
<dbReference type="STRING" id="942150.IV64_GL000443"/>
<dbReference type="EMBL" id="JQCL01000080">
    <property type="protein sequence ID" value="KRO08361.1"/>
    <property type="molecule type" value="Genomic_DNA"/>
</dbReference>
<dbReference type="AlphaFoldDB" id="A0A0R2M332"/>
<comment type="caution">
    <text evidence="1">The sequence shown here is derived from an EMBL/GenBank/DDBJ whole genome shotgun (WGS) entry which is preliminary data.</text>
</comment>
<evidence type="ECO:0000313" key="1">
    <source>
        <dbReference type="EMBL" id="KRO08361.1"/>
    </source>
</evidence>
<evidence type="ECO:0000313" key="2">
    <source>
        <dbReference type="Proteomes" id="UP000051783"/>
    </source>
</evidence>
<gene>
    <name evidence="1" type="ORF">IV64_GL000443</name>
</gene>
<dbReference type="SUPFAM" id="SSF75011">
    <property type="entry name" value="3-carboxy-cis,cis-mucoante lactonizing enzyme"/>
    <property type="match status" value="1"/>
</dbReference>
<protein>
    <submittedName>
        <fullName evidence="1">Extracellular protein</fullName>
    </submittedName>
</protein>
<sequence>MSGMSFKQHVFLGVTLLSSVAVIGASVQSTTVAASKRRGKKVTKVSKTYRTKATKVSHKAYYSLSKTGKTYKLSGTLKKPVLKSNHALKNYTKTTWTRSKQMFVTKKGKTTRYYYVKAAKNKAAGWVKASQLKAGKNGQATTAKKTTAKVYYKNAKSGKIYQLKGKNSYVTFKKGVKLVADQKYTRTQKRTVYKRGKKTTYYYVKSGETKGWVWNGYLTTKAPVVPEPTVSGLTTPGETVDGITSYNVSGNTIDPYKSEDFSTVDVPSDYALARYKYQYSPTYKAKKTLQTKSETLSVVRHTGADSDYALKSTMYLPLDGESTKGINSNPQSATFSKDDHYLYVMYVDKSGKGDDDQMGWVIRYDWQKLTALGTRKNGQMQLIRKAAVNQYHNKATSKDKAILKCIKVGPTFNTGHAQSLALNPRTNELWFVKKHQADDQSTVERLNQKTLKPDAAVNFTLKSGMHMGSVLAFDNDGNAYYWTHTLSAWSTAPLNSAKIYKGQISTDRIHFSLVMQGLSRVPGEVVQSMSYNGANNRLYLVSNGSIFSVPVDKLGQLDASDVSATNFTGDREFEGMMFMHQSNQGFVLTNRGPAILQMTN</sequence>
<organism evidence="1 2">
    <name type="scientific">Lactiplantibacillus xiangfangensis</name>
    <dbReference type="NCBI Taxonomy" id="942150"/>
    <lineage>
        <taxon>Bacteria</taxon>
        <taxon>Bacillati</taxon>
        <taxon>Bacillota</taxon>
        <taxon>Bacilli</taxon>
        <taxon>Lactobacillales</taxon>
        <taxon>Lactobacillaceae</taxon>
        <taxon>Lactiplantibacillus</taxon>
    </lineage>
</organism>
<name>A0A0R2M332_9LACO</name>
<dbReference type="PATRIC" id="fig|942150.3.peg.454"/>
<reference evidence="1 2" key="1">
    <citation type="journal article" date="2015" name="Genome Announc.">
        <title>Expanding the biotechnology potential of lactobacilli through comparative genomics of 213 strains and associated genera.</title>
        <authorList>
            <person name="Sun Z."/>
            <person name="Harris H.M."/>
            <person name="McCann A."/>
            <person name="Guo C."/>
            <person name="Argimon S."/>
            <person name="Zhang W."/>
            <person name="Yang X."/>
            <person name="Jeffery I.B."/>
            <person name="Cooney J.C."/>
            <person name="Kagawa T.F."/>
            <person name="Liu W."/>
            <person name="Song Y."/>
            <person name="Salvetti E."/>
            <person name="Wrobel A."/>
            <person name="Rasinkangas P."/>
            <person name="Parkhill J."/>
            <person name="Rea M.C."/>
            <person name="O'Sullivan O."/>
            <person name="Ritari J."/>
            <person name="Douillard F.P."/>
            <person name="Paul Ross R."/>
            <person name="Yang R."/>
            <person name="Briner A.E."/>
            <person name="Felis G.E."/>
            <person name="de Vos W.M."/>
            <person name="Barrangou R."/>
            <person name="Klaenhammer T.R."/>
            <person name="Caufield P.W."/>
            <person name="Cui Y."/>
            <person name="Zhang H."/>
            <person name="O'Toole P.W."/>
        </authorList>
    </citation>
    <scope>NUCLEOTIDE SEQUENCE [LARGE SCALE GENOMIC DNA]</scope>
    <source>
        <strain evidence="1 2">LMG 26013</strain>
    </source>
</reference>
<dbReference type="Proteomes" id="UP000051783">
    <property type="component" value="Unassembled WGS sequence"/>
</dbReference>
<keyword evidence="2" id="KW-1185">Reference proteome</keyword>